<keyword evidence="1" id="KW-0614">Plasmid</keyword>
<dbReference type="AlphaFoldDB" id="A0A975DKS3"/>
<dbReference type="InterPro" id="IPR001036">
    <property type="entry name" value="Acrflvin-R"/>
</dbReference>
<geneLocation type="plasmid" evidence="1 2">
    <name>unnamed4</name>
</geneLocation>
<dbReference type="PANTHER" id="PTHR32063">
    <property type="match status" value="1"/>
</dbReference>
<evidence type="ECO:0000313" key="1">
    <source>
        <dbReference type="EMBL" id="QTH73027.1"/>
    </source>
</evidence>
<reference evidence="1" key="1">
    <citation type="submission" date="2021-03" db="EMBL/GenBank/DDBJ databases">
        <title>Complete Genome of Pseudoalteromonas xiamenensis STKMTI.2, a new potential marine bacterium producing anti-Vibrio compounds.</title>
        <authorList>
            <person name="Handayani D.P."/>
            <person name="Isnansetyo A."/>
            <person name="Istiqomah I."/>
            <person name="Jumina J."/>
        </authorList>
    </citation>
    <scope>NUCLEOTIDE SEQUENCE</scope>
    <source>
        <strain evidence="1">STKMTI.2</strain>
        <plasmid evidence="1">unnamed4</plasmid>
    </source>
</reference>
<accession>A0A975DKS3</accession>
<dbReference type="Gene3D" id="3.30.70.1430">
    <property type="entry name" value="Multidrug efflux transporter AcrB pore domain"/>
    <property type="match status" value="1"/>
</dbReference>
<dbReference type="EMBL" id="CP072134">
    <property type="protein sequence ID" value="QTH73027.1"/>
    <property type="molecule type" value="Genomic_DNA"/>
</dbReference>
<keyword evidence="2" id="KW-1185">Reference proteome</keyword>
<dbReference type="KEGG" id="pxi:J5O05_17375"/>
<dbReference type="Gene3D" id="1.20.1640.10">
    <property type="entry name" value="Multidrug efflux transporter AcrB transmembrane domain"/>
    <property type="match status" value="1"/>
</dbReference>
<evidence type="ECO:0000313" key="2">
    <source>
        <dbReference type="Proteomes" id="UP000664904"/>
    </source>
</evidence>
<proteinExistence type="predicted"/>
<gene>
    <name evidence="1" type="ORF">J5O05_17375</name>
</gene>
<protein>
    <submittedName>
        <fullName evidence="1">Efflux RND transporter permease subunit</fullName>
    </submittedName>
</protein>
<dbReference type="Pfam" id="PF00873">
    <property type="entry name" value="ACR_tran"/>
    <property type="match status" value="1"/>
</dbReference>
<dbReference type="Proteomes" id="UP000664904">
    <property type="component" value="Plasmid unnamed4"/>
</dbReference>
<sequence>MKRLEPHYSVIIAFSFLLVFLGIAATFKLPYSLLPEVVRPQIALVTDWPGKSSAEIEQALIAPMERQLSLIRYVKRLSKQCHYRSSLDDFEFSS</sequence>
<dbReference type="PANTHER" id="PTHR32063:SF24">
    <property type="entry name" value="CATION EFFLUX SYSTEM (ACRB_ACRD_ACRF FAMILY)"/>
    <property type="match status" value="1"/>
</dbReference>
<dbReference type="GO" id="GO:0005886">
    <property type="term" value="C:plasma membrane"/>
    <property type="evidence" value="ECO:0007669"/>
    <property type="project" value="TreeGrafter"/>
</dbReference>
<organism evidence="1 2">
    <name type="scientific">Pseudoalteromonas xiamenensis</name>
    <dbReference type="NCBI Taxonomy" id="882626"/>
    <lineage>
        <taxon>Bacteria</taxon>
        <taxon>Pseudomonadati</taxon>
        <taxon>Pseudomonadota</taxon>
        <taxon>Gammaproteobacteria</taxon>
        <taxon>Alteromonadales</taxon>
        <taxon>Pseudoalteromonadaceae</taxon>
        <taxon>Pseudoalteromonas</taxon>
    </lineage>
</organism>
<dbReference type="GO" id="GO:0042910">
    <property type="term" value="F:xenobiotic transmembrane transporter activity"/>
    <property type="evidence" value="ECO:0007669"/>
    <property type="project" value="TreeGrafter"/>
</dbReference>
<name>A0A975DKS3_9GAMM</name>